<comment type="caution">
    <text evidence="4">The sequence shown here is derived from an EMBL/GenBank/DDBJ whole genome shotgun (WGS) entry which is preliminary data.</text>
</comment>
<dbReference type="PROSITE" id="PS50119">
    <property type="entry name" value="ZF_BBOX"/>
    <property type="match status" value="1"/>
</dbReference>
<keyword evidence="2" id="KW-0175">Coiled coil</keyword>
<evidence type="ECO:0000256" key="2">
    <source>
        <dbReference type="SAM" id="Coils"/>
    </source>
</evidence>
<dbReference type="AlphaFoldDB" id="A0A9D4GVL9"/>
<dbReference type="PANTHER" id="PTHR25462">
    <property type="entry name" value="BONUS, ISOFORM C-RELATED"/>
    <property type="match status" value="1"/>
</dbReference>
<keyword evidence="5" id="KW-1185">Reference proteome</keyword>
<dbReference type="Gene3D" id="3.30.160.60">
    <property type="entry name" value="Classic Zinc Finger"/>
    <property type="match status" value="1"/>
</dbReference>
<dbReference type="InterPro" id="IPR047153">
    <property type="entry name" value="TRIM45/56/19-like"/>
</dbReference>
<dbReference type="GO" id="GO:0008270">
    <property type="term" value="F:zinc ion binding"/>
    <property type="evidence" value="ECO:0007669"/>
    <property type="project" value="UniProtKB-KW"/>
</dbReference>
<dbReference type="Gene3D" id="1.20.1480.30">
    <property type="entry name" value="Designed four-helix bundle protein"/>
    <property type="match status" value="1"/>
</dbReference>
<feature type="domain" description="B box-type" evidence="3">
    <location>
        <begin position="13"/>
        <end position="57"/>
    </location>
</feature>
<sequence>MMQFNIEKGSDMVKDFLCSTCEEQELDESADYYCGSCKKCYCCKCIHMHSQLFIKHSPYGRGDMKKWPVAKKVEDFLIKCDVHKEKNLEILCKDHSQLCCNFCVLLNHSKCKTVMLLSDFGNNTSTDLKHVSDTIQTTLAELKELQNNLEASIQGVQSSFDEQLHKIQETREKVIAALNMLEKETLREMKDTLTTIQATLKSDVDKCATLQDELKQLGDAILEISNKSRQELSLIASIKYQDKIQLFKNYWKNFVKVKPSINFQPYSDIVQYLSKFSGLVRIDQGDPDQIIRIDKKSEYDGNMISDDCVIRDFCVLPSGQVLVADMNKVKLLNQQFKLVSHCSLSNAPLSICQITPSEVGVTVGKEVQFIKVNKSQLVIDRKLRLEHSCYGIAHHQGDLFVTSGCALYKYSLSGELVSKLHQCKSGTQVKCTVEKCAVSPTGDKLYITNSSQDKLLTLAMDGSVLATFMDPILKLLCGVHVTPVGQLLVCGRNSNTILQVDSKGNKKLATLATQRDGVNSPCSVSYNNNNGSIIVGQRDKNKILVFKVQ</sequence>
<evidence type="ECO:0000256" key="1">
    <source>
        <dbReference type="PROSITE-ProRule" id="PRU00024"/>
    </source>
</evidence>
<dbReference type="EMBL" id="JAIWYP010000005">
    <property type="protein sequence ID" value="KAH3824551.1"/>
    <property type="molecule type" value="Genomic_DNA"/>
</dbReference>
<feature type="coiled-coil region" evidence="2">
    <location>
        <begin position="128"/>
        <end position="227"/>
    </location>
</feature>
<reference evidence="4" key="2">
    <citation type="submission" date="2020-11" db="EMBL/GenBank/DDBJ databases">
        <authorList>
            <person name="McCartney M.A."/>
            <person name="Auch B."/>
            <person name="Kono T."/>
            <person name="Mallez S."/>
            <person name="Becker A."/>
            <person name="Gohl D.M."/>
            <person name="Silverstein K.A.T."/>
            <person name="Koren S."/>
            <person name="Bechman K.B."/>
            <person name="Herman A."/>
            <person name="Abrahante J.E."/>
            <person name="Garbe J."/>
        </authorList>
    </citation>
    <scope>NUCLEOTIDE SEQUENCE</scope>
    <source>
        <strain evidence="4">Duluth1</strain>
        <tissue evidence="4">Whole animal</tissue>
    </source>
</reference>
<dbReference type="InterPro" id="IPR011042">
    <property type="entry name" value="6-blade_b-propeller_TolB-like"/>
</dbReference>
<dbReference type="GO" id="GO:0061630">
    <property type="term" value="F:ubiquitin protein ligase activity"/>
    <property type="evidence" value="ECO:0007669"/>
    <property type="project" value="TreeGrafter"/>
</dbReference>
<evidence type="ECO:0000259" key="3">
    <source>
        <dbReference type="PROSITE" id="PS50119"/>
    </source>
</evidence>
<dbReference type="SUPFAM" id="SSF57845">
    <property type="entry name" value="B-box zinc-binding domain"/>
    <property type="match status" value="1"/>
</dbReference>
<dbReference type="CDD" id="cd19756">
    <property type="entry name" value="Bbox2"/>
    <property type="match status" value="1"/>
</dbReference>
<protein>
    <recommendedName>
        <fullName evidence="3">B box-type domain-containing protein</fullName>
    </recommendedName>
</protein>
<dbReference type="Proteomes" id="UP000828390">
    <property type="component" value="Unassembled WGS sequence"/>
</dbReference>
<dbReference type="PANTHER" id="PTHR25462:SF296">
    <property type="entry name" value="MEIOTIC P26, ISOFORM F"/>
    <property type="match status" value="1"/>
</dbReference>
<evidence type="ECO:0000313" key="4">
    <source>
        <dbReference type="EMBL" id="KAH3824551.1"/>
    </source>
</evidence>
<evidence type="ECO:0000313" key="5">
    <source>
        <dbReference type="Proteomes" id="UP000828390"/>
    </source>
</evidence>
<reference evidence="4" key="1">
    <citation type="journal article" date="2019" name="bioRxiv">
        <title>The Genome of the Zebra Mussel, Dreissena polymorpha: A Resource for Invasive Species Research.</title>
        <authorList>
            <person name="McCartney M.A."/>
            <person name="Auch B."/>
            <person name="Kono T."/>
            <person name="Mallez S."/>
            <person name="Zhang Y."/>
            <person name="Obille A."/>
            <person name="Becker A."/>
            <person name="Abrahante J.E."/>
            <person name="Garbe J."/>
            <person name="Badalamenti J.P."/>
            <person name="Herman A."/>
            <person name="Mangelson H."/>
            <person name="Liachko I."/>
            <person name="Sullivan S."/>
            <person name="Sone E.D."/>
            <person name="Koren S."/>
            <person name="Silverstein K.A.T."/>
            <person name="Beckman K.B."/>
            <person name="Gohl D.M."/>
        </authorList>
    </citation>
    <scope>NUCLEOTIDE SEQUENCE</scope>
    <source>
        <strain evidence="4">Duluth1</strain>
        <tissue evidence="4">Whole animal</tissue>
    </source>
</reference>
<dbReference type="SUPFAM" id="SSF101898">
    <property type="entry name" value="NHL repeat"/>
    <property type="match status" value="1"/>
</dbReference>
<keyword evidence="1" id="KW-0863">Zinc-finger</keyword>
<name>A0A9D4GVL9_DREPO</name>
<dbReference type="Gene3D" id="2.120.10.30">
    <property type="entry name" value="TolB, C-terminal domain"/>
    <property type="match status" value="1"/>
</dbReference>
<organism evidence="4 5">
    <name type="scientific">Dreissena polymorpha</name>
    <name type="common">Zebra mussel</name>
    <name type="synonym">Mytilus polymorpha</name>
    <dbReference type="NCBI Taxonomy" id="45954"/>
    <lineage>
        <taxon>Eukaryota</taxon>
        <taxon>Metazoa</taxon>
        <taxon>Spiralia</taxon>
        <taxon>Lophotrochozoa</taxon>
        <taxon>Mollusca</taxon>
        <taxon>Bivalvia</taxon>
        <taxon>Autobranchia</taxon>
        <taxon>Heteroconchia</taxon>
        <taxon>Euheterodonta</taxon>
        <taxon>Imparidentia</taxon>
        <taxon>Neoheterodontei</taxon>
        <taxon>Myida</taxon>
        <taxon>Dreissenoidea</taxon>
        <taxon>Dreissenidae</taxon>
        <taxon>Dreissena</taxon>
    </lineage>
</organism>
<keyword evidence="1" id="KW-0862">Zinc</keyword>
<proteinExistence type="predicted"/>
<keyword evidence="1" id="KW-0479">Metal-binding</keyword>
<gene>
    <name evidence="4" type="ORF">DPMN_126388</name>
</gene>
<accession>A0A9D4GVL9</accession>
<dbReference type="InterPro" id="IPR000315">
    <property type="entry name" value="Znf_B-box"/>
</dbReference>